<gene>
    <name evidence="2" type="ORF">FE263_11695</name>
</gene>
<accession>A0A5R9J6U5</accession>
<evidence type="ECO:0000313" key="2">
    <source>
        <dbReference type="EMBL" id="TLU72689.1"/>
    </source>
</evidence>
<protein>
    <submittedName>
        <fullName evidence="2">Uncharacterized protein</fullName>
    </submittedName>
</protein>
<organism evidence="2 3">
    <name type="scientific">Lichenicoccus roseus</name>
    <dbReference type="NCBI Taxonomy" id="2683649"/>
    <lineage>
        <taxon>Bacteria</taxon>
        <taxon>Pseudomonadati</taxon>
        <taxon>Pseudomonadota</taxon>
        <taxon>Alphaproteobacteria</taxon>
        <taxon>Acetobacterales</taxon>
        <taxon>Acetobacteraceae</taxon>
        <taxon>Lichenicoccus</taxon>
    </lineage>
</organism>
<dbReference type="InterPro" id="IPR009636">
    <property type="entry name" value="SCAF"/>
</dbReference>
<dbReference type="RefSeq" id="WP_138326150.1">
    <property type="nucleotide sequence ID" value="NZ_VCDI01000003.1"/>
</dbReference>
<feature type="compositionally biased region" description="Basic and acidic residues" evidence="1">
    <location>
        <begin position="22"/>
        <end position="33"/>
    </location>
</feature>
<comment type="caution">
    <text evidence="2">The sequence shown here is derived from an EMBL/GenBank/DDBJ whole genome shotgun (WGS) entry which is preliminary data.</text>
</comment>
<evidence type="ECO:0000313" key="3">
    <source>
        <dbReference type="Proteomes" id="UP000305654"/>
    </source>
</evidence>
<sequence length="181" mass="19746">MSDLQNEIPDDAVDAPTPDAVDPSRESTEYEKRLRRDLVRVREQARAAQSDRDAGVAAANRDRDEAIASLRTDLTERIIRSELKAHAIRAGIVDLDALRLADTATLSLGDNGDVVGAEALIDGLRLQKPYLFVDSQARSGVATTAQTLRAPAPALPTEMDARTLPREAWLAERNRLLAPRG</sequence>
<dbReference type="Pfam" id="PF06810">
    <property type="entry name" value="Phage_scaffold"/>
    <property type="match status" value="1"/>
</dbReference>
<feature type="region of interest" description="Disordered" evidence="1">
    <location>
        <begin position="1"/>
        <end position="33"/>
    </location>
</feature>
<dbReference type="EMBL" id="VCDI01000003">
    <property type="protein sequence ID" value="TLU72689.1"/>
    <property type="molecule type" value="Genomic_DNA"/>
</dbReference>
<dbReference type="Proteomes" id="UP000305654">
    <property type="component" value="Unassembled WGS sequence"/>
</dbReference>
<evidence type="ECO:0000256" key="1">
    <source>
        <dbReference type="SAM" id="MobiDB-lite"/>
    </source>
</evidence>
<reference evidence="2 3" key="1">
    <citation type="submission" date="2019-05" db="EMBL/GenBank/DDBJ databases">
        <authorList>
            <person name="Pankratov T."/>
            <person name="Grouzdev D."/>
        </authorList>
    </citation>
    <scope>NUCLEOTIDE SEQUENCE [LARGE SCALE GENOMIC DNA]</scope>
    <source>
        <strain evidence="2 3">KEBCLARHB70R</strain>
    </source>
</reference>
<keyword evidence="3" id="KW-1185">Reference proteome</keyword>
<proteinExistence type="predicted"/>
<name>A0A5R9J6U5_9PROT</name>
<dbReference type="AlphaFoldDB" id="A0A5R9J6U5"/>